<dbReference type="InterPro" id="IPR036514">
    <property type="entry name" value="SGNH_hydro_sf"/>
</dbReference>
<reference evidence="2" key="2">
    <citation type="submission" date="2020-09" db="EMBL/GenBank/DDBJ databases">
        <authorList>
            <person name="Sun Q."/>
            <person name="Zhou Y."/>
        </authorList>
    </citation>
    <scope>NUCLEOTIDE SEQUENCE</scope>
    <source>
        <strain evidence="2">CGMCC 1.15448</strain>
    </source>
</reference>
<protein>
    <recommendedName>
        <fullName evidence="1">SGNH hydrolase-type esterase domain-containing protein</fullName>
    </recommendedName>
</protein>
<dbReference type="PANTHER" id="PTHR30383:SF5">
    <property type="entry name" value="SGNH HYDROLASE-TYPE ESTERASE DOMAIN-CONTAINING PROTEIN"/>
    <property type="match status" value="1"/>
</dbReference>
<sequence>MAVTMGVKIPEYRSFGETMEKPRMKKPLLIACLLLFVFLVNAQSPPPQAPFASPPAVAVQPPFWNEIAEFKRKDSLHHPPANAILFVGSSSFRKWTNIQADFPGYPIINRGFGGSTLDDVIHYAGDIIYPYRPKQVVIYCGDNDLVQNISGKKVYKQFQRLYEMIRKHLGNDVDILYVSIKPSPSRERLMPEMERANDLIRNFMAQRSHAAFVDVYHLMLNAQGHPMDELFLGDKLHMNEKGYKIWQQAILPYLDK</sequence>
<gene>
    <name evidence="2" type="ORF">GCM10011511_12210</name>
</gene>
<dbReference type="Gene3D" id="3.40.50.1110">
    <property type="entry name" value="SGNH hydrolase"/>
    <property type="match status" value="1"/>
</dbReference>
<dbReference type="AlphaFoldDB" id="A0A8J2UAG5"/>
<reference evidence="2" key="1">
    <citation type="journal article" date="2014" name="Int. J. Syst. Evol. Microbiol.">
        <title>Complete genome sequence of Corynebacterium casei LMG S-19264T (=DSM 44701T), isolated from a smear-ripened cheese.</title>
        <authorList>
            <consortium name="US DOE Joint Genome Institute (JGI-PGF)"/>
            <person name="Walter F."/>
            <person name="Albersmeier A."/>
            <person name="Kalinowski J."/>
            <person name="Ruckert C."/>
        </authorList>
    </citation>
    <scope>NUCLEOTIDE SEQUENCE</scope>
    <source>
        <strain evidence="2">CGMCC 1.15448</strain>
    </source>
</reference>
<accession>A0A8J2UAG5</accession>
<dbReference type="GO" id="GO:0004622">
    <property type="term" value="F:phosphatidylcholine lysophospholipase activity"/>
    <property type="evidence" value="ECO:0007669"/>
    <property type="project" value="TreeGrafter"/>
</dbReference>
<dbReference type="PANTHER" id="PTHR30383">
    <property type="entry name" value="THIOESTERASE 1/PROTEASE 1/LYSOPHOSPHOLIPASE L1"/>
    <property type="match status" value="1"/>
</dbReference>
<evidence type="ECO:0000259" key="1">
    <source>
        <dbReference type="Pfam" id="PF13472"/>
    </source>
</evidence>
<evidence type="ECO:0000313" key="2">
    <source>
        <dbReference type="EMBL" id="GGA90520.1"/>
    </source>
</evidence>
<dbReference type="InterPro" id="IPR051532">
    <property type="entry name" value="Ester_Hydrolysis_Enzymes"/>
</dbReference>
<dbReference type="SUPFAM" id="SSF52266">
    <property type="entry name" value="SGNH hydrolase"/>
    <property type="match status" value="1"/>
</dbReference>
<evidence type="ECO:0000313" key="3">
    <source>
        <dbReference type="Proteomes" id="UP000607559"/>
    </source>
</evidence>
<name>A0A8J2UAG5_9BACT</name>
<feature type="domain" description="SGNH hydrolase-type esterase" evidence="1">
    <location>
        <begin position="91"/>
        <end position="245"/>
    </location>
</feature>
<comment type="caution">
    <text evidence="2">The sequence shown here is derived from an EMBL/GenBank/DDBJ whole genome shotgun (WGS) entry which is preliminary data.</text>
</comment>
<dbReference type="InterPro" id="IPR013830">
    <property type="entry name" value="SGNH_hydro"/>
</dbReference>
<organism evidence="2 3">
    <name type="scientific">Puia dinghuensis</name>
    <dbReference type="NCBI Taxonomy" id="1792502"/>
    <lineage>
        <taxon>Bacteria</taxon>
        <taxon>Pseudomonadati</taxon>
        <taxon>Bacteroidota</taxon>
        <taxon>Chitinophagia</taxon>
        <taxon>Chitinophagales</taxon>
        <taxon>Chitinophagaceae</taxon>
        <taxon>Puia</taxon>
    </lineage>
</organism>
<dbReference type="Pfam" id="PF13472">
    <property type="entry name" value="Lipase_GDSL_2"/>
    <property type="match status" value="1"/>
</dbReference>
<proteinExistence type="predicted"/>
<dbReference type="Proteomes" id="UP000607559">
    <property type="component" value="Unassembled WGS sequence"/>
</dbReference>
<keyword evidence="3" id="KW-1185">Reference proteome</keyword>
<dbReference type="EMBL" id="BMJC01000001">
    <property type="protein sequence ID" value="GGA90520.1"/>
    <property type="molecule type" value="Genomic_DNA"/>
</dbReference>